<dbReference type="SUPFAM" id="SSF51569">
    <property type="entry name" value="Aldolase"/>
    <property type="match status" value="1"/>
</dbReference>
<evidence type="ECO:0000256" key="11">
    <source>
        <dbReference type="ARBA" id="ARBA00023211"/>
    </source>
</evidence>
<dbReference type="Proteomes" id="UP000078237">
    <property type="component" value="Unassembled WGS sequence"/>
</dbReference>
<dbReference type="Gene3D" id="1.10.238.260">
    <property type="match status" value="1"/>
</dbReference>
<keyword evidence="7 13" id="KW-0808">Transferase</keyword>
<dbReference type="EC" id="2.3.3.14" evidence="5"/>
<evidence type="ECO:0000313" key="16">
    <source>
        <dbReference type="Proteomes" id="UP000078237"/>
    </source>
</evidence>
<evidence type="ECO:0000256" key="10">
    <source>
        <dbReference type="ARBA" id="ARBA00023154"/>
    </source>
</evidence>
<evidence type="ECO:0000256" key="13">
    <source>
        <dbReference type="RuleBase" id="RU003523"/>
    </source>
</evidence>
<dbReference type="GO" id="GO:0005739">
    <property type="term" value="C:mitochondrion"/>
    <property type="evidence" value="ECO:0007669"/>
    <property type="project" value="TreeGrafter"/>
</dbReference>
<dbReference type="STRING" id="100816.A0A175W3F7"/>
<dbReference type="GO" id="GO:0046872">
    <property type="term" value="F:metal ion binding"/>
    <property type="evidence" value="ECO:0007669"/>
    <property type="project" value="UniProtKB-KW"/>
</dbReference>
<evidence type="ECO:0000256" key="7">
    <source>
        <dbReference type="ARBA" id="ARBA00022679"/>
    </source>
</evidence>
<sequence length="433" mass="46839">MCGTNGTNGANGASNGGARFRSNPYQPVGDFLSNVSNFKIIESTLREGEQFANAYFDTETKIKIAKALDAFGVDYIELTSPAASEQSRKDCEAICKLGLKAKILTHVRCDMRDAKLAVETGVDGLDVVIGTSSFLREHSHGKDMAYIEKTAIEVIEYIKSKGLEVRFSSEDSFRSDLVDLLSLYRAVDKVGVNRVGIADTVGCASPRQVYDLVRTLRGVVSCDIETHFHDDTGCSIANAFCALEAGATHIDTSVLGIGERNGITPLGGLLARMVVTSPDYVKSKYKLHMLKEIEDMVAEAVEVNTPFNNPITGFCAFTHKAGIHAKAILNNPSTYEILNPADFGLTRYVHFASRLTGWNAVKTRVGQLGLSMTDDQVKEVTAKIKALADVRPIAIDDADSIIRSFHLGLSEQPGKAAPVEVQNGEPVEVTNVA</sequence>
<dbReference type="PANTHER" id="PTHR10277">
    <property type="entry name" value="HOMOCITRATE SYNTHASE-RELATED"/>
    <property type="match status" value="1"/>
</dbReference>
<evidence type="ECO:0000256" key="9">
    <source>
        <dbReference type="ARBA" id="ARBA00022842"/>
    </source>
</evidence>
<evidence type="ECO:0000256" key="4">
    <source>
        <dbReference type="ARBA" id="ARBA00006361"/>
    </source>
</evidence>
<dbReference type="InterPro" id="IPR002034">
    <property type="entry name" value="AIPM/Hcit_synth_CS"/>
</dbReference>
<comment type="cofactor">
    <cofactor evidence="2">
        <name>Mg(2+)</name>
        <dbReference type="ChEBI" id="CHEBI:18420"/>
    </cofactor>
</comment>
<dbReference type="InterPro" id="IPR013785">
    <property type="entry name" value="Aldolase_TIM"/>
</dbReference>
<evidence type="ECO:0000256" key="12">
    <source>
        <dbReference type="ARBA" id="ARBA00048363"/>
    </source>
</evidence>
<dbReference type="UniPathway" id="UPA00033">
    <property type="reaction ID" value="UER00028"/>
</dbReference>
<evidence type="ECO:0000256" key="2">
    <source>
        <dbReference type="ARBA" id="ARBA00001946"/>
    </source>
</evidence>
<organism evidence="15 16">
    <name type="scientific">Madurella mycetomatis</name>
    <dbReference type="NCBI Taxonomy" id="100816"/>
    <lineage>
        <taxon>Eukaryota</taxon>
        <taxon>Fungi</taxon>
        <taxon>Dikarya</taxon>
        <taxon>Ascomycota</taxon>
        <taxon>Pezizomycotina</taxon>
        <taxon>Sordariomycetes</taxon>
        <taxon>Sordariomycetidae</taxon>
        <taxon>Sordariales</taxon>
        <taxon>Sordariales incertae sedis</taxon>
        <taxon>Madurella</taxon>
    </lineage>
</organism>
<dbReference type="GO" id="GO:0004410">
    <property type="term" value="F:homocitrate synthase activity"/>
    <property type="evidence" value="ECO:0007669"/>
    <property type="project" value="UniProtKB-EC"/>
</dbReference>
<comment type="similarity">
    <text evidence="4">Belongs to the alpha-IPM synthase/homocitrate synthase family. Homocitrate synthase LYS20/LYS21 subfamily.</text>
</comment>
<dbReference type="FunFam" id="1.10.238.260:FF:000002">
    <property type="entry name" value="Homocitrate synthase, mitochondrial"/>
    <property type="match status" value="1"/>
</dbReference>
<dbReference type="EMBL" id="LCTW02000146">
    <property type="protein sequence ID" value="KXX77790.1"/>
    <property type="molecule type" value="Genomic_DNA"/>
</dbReference>
<protein>
    <recommendedName>
        <fullName evidence="5">homocitrate synthase</fullName>
        <ecNumber evidence="5">2.3.3.14</ecNumber>
    </recommendedName>
</protein>
<keyword evidence="11" id="KW-0464">Manganese</keyword>
<gene>
    <name evidence="15" type="ORF">MMYC01_204791</name>
</gene>
<dbReference type="Pfam" id="PF00682">
    <property type="entry name" value="HMGL-like"/>
    <property type="match status" value="1"/>
</dbReference>
<comment type="cofactor">
    <cofactor evidence="1">
        <name>Mn(2+)</name>
        <dbReference type="ChEBI" id="CHEBI:29035"/>
    </cofactor>
</comment>
<comment type="pathway">
    <text evidence="3">Amino-acid biosynthesis; L-lysine biosynthesis via AAA pathway; L-alpha-aminoadipate from 2-oxoglutarate: step 1/5.</text>
</comment>
<dbReference type="PROSITE" id="PS00816">
    <property type="entry name" value="AIPM_HOMOCIT_SYNTH_2"/>
    <property type="match status" value="1"/>
</dbReference>
<dbReference type="PROSITE" id="PS50991">
    <property type="entry name" value="PYR_CT"/>
    <property type="match status" value="1"/>
</dbReference>
<dbReference type="InterPro" id="IPR000891">
    <property type="entry name" value="PYR_CT"/>
</dbReference>
<dbReference type="InterPro" id="IPR050073">
    <property type="entry name" value="2-IPM_HCS-like"/>
</dbReference>
<keyword evidence="9" id="KW-0460">Magnesium</keyword>
<evidence type="ECO:0000256" key="3">
    <source>
        <dbReference type="ARBA" id="ARBA00004755"/>
    </source>
</evidence>
<feature type="domain" description="Pyruvate carboxyltransferase" evidence="14">
    <location>
        <begin position="38"/>
        <end position="291"/>
    </location>
</feature>
<evidence type="ECO:0000256" key="1">
    <source>
        <dbReference type="ARBA" id="ARBA00001936"/>
    </source>
</evidence>
<dbReference type="HAMAP" id="MF_02222">
    <property type="entry name" value="Homocitr_synth_fung_arch"/>
    <property type="match status" value="1"/>
</dbReference>
<evidence type="ECO:0000259" key="14">
    <source>
        <dbReference type="PROSITE" id="PS50991"/>
    </source>
</evidence>
<dbReference type="PROSITE" id="PS00815">
    <property type="entry name" value="AIPM_HOMOCIT_SYNTH_1"/>
    <property type="match status" value="1"/>
</dbReference>
<dbReference type="AlphaFoldDB" id="A0A175W3F7"/>
<name>A0A175W3F7_9PEZI</name>
<dbReference type="OrthoDB" id="2015253at2759"/>
<comment type="caution">
    <text evidence="15">The sequence shown here is derived from an EMBL/GenBank/DDBJ whole genome shotgun (WGS) entry which is preliminary data.</text>
</comment>
<dbReference type="VEuPathDB" id="FungiDB:MMYC01_204791"/>
<dbReference type="NCBIfam" id="TIGR02146">
    <property type="entry name" value="LysS_fung_arch"/>
    <property type="match status" value="1"/>
</dbReference>
<evidence type="ECO:0000256" key="6">
    <source>
        <dbReference type="ARBA" id="ARBA00022605"/>
    </source>
</evidence>
<dbReference type="PANTHER" id="PTHR10277:SF48">
    <property type="entry name" value="HOMOCITRATE SYNTHASE, CYTOSOLIC ISOZYME-RELATED"/>
    <property type="match status" value="1"/>
</dbReference>
<keyword evidence="16" id="KW-1185">Reference proteome</keyword>
<dbReference type="FunFam" id="3.20.20.70:FF:000032">
    <property type="entry name" value="Homocitrate synthase, mitochondrial"/>
    <property type="match status" value="1"/>
</dbReference>
<dbReference type="Gene3D" id="3.20.20.70">
    <property type="entry name" value="Aldolase class I"/>
    <property type="match status" value="1"/>
</dbReference>
<keyword evidence="8" id="KW-0479">Metal-binding</keyword>
<keyword evidence="6" id="KW-0028">Amino-acid biosynthesis</keyword>
<proteinExistence type="inferred from homology"/>
<dbReference type="GO" id="GO:0019878">
    <property type="term" value="P:lysine biosynthetic process via aminoadipic acid"/>
    <property type="evidence" value="ECO:0007669"/>
    <property type="project" value="UniProtKB-UniPathway"/>
</dbReference>
<dbReference type="CDD" id="cd07948">
    <property type="entry name" value="DRE_TIM_HCS"/>
    <property type="match status" value="1"/>
</dbReference>
<dbReference type="InterPro" id="IPR048253">
    <property type="entry name" value="DRE_TIM_HCS_fun_bact"/>
</dbReference>
<dbReference type="InterPro" id="IPR054691">
    <property type="entry name" value="LeuA/HCS_post-cat"/>
</dbReference>
<keyword evidence="10" id="KW-0457">Lysine biosynthesis</keyword>
<dbReference type="InterPro" id="IPR011872">
    <property type="entry name" value="Homocitrate_synth"/>
</dbReference>
<evidence type="ECO:0000313" key="15">
    <source>
        <dbReference type="EMBL" id="KXX77790.1"/>
    </source>
</evidence>
<comment type="catalytic activity">
    <reaction evidence="12">
        <text>acetyl-CoA + 2-oxoglutarate + H2O = (2R)-homocitrate + CoA + H(+)</text>
        <dbReference type="Rhea" id="RHEA:12929"/>
        <dbReference type="ChEBI" id="CHEBI:15377"/>
        <dbReference type="ChEBI" id="CHEBI:15378"/>
        <dbReference type="ChEBI" id="CHEBI:16810"/>
        <dbReference type="ChEBI" id="CHEBI:57287"/>
        <dbReference type="ChEBI" id="CHEBI:57288"/>
        <dbReference type="ChEBI" id="CHEBI:58884"/>
        <dbReference type="EC" id="2.3.3.14"/>
    </reaction>
    <physiologicalReaction direction="left-to-right" evidence="12">
        <dbReference type="Rhea" id="RHEA:12930"/>
    </physiologicalReaction>
</comment>
<evidence type="ECO:0000256" key="5">
    <source>
        <dbReference type="ARBA" id="ARBA00012974"/>
    </source>
</evidence>
<reference evidence="15 16" key="1">
    <citation type="journal article" date="2016" name="Genome Announc.">
        <title>Genome Sequence of Madurella mycetomatis mm55, Isolated from a Human Mycetoma Case in Sudan.</title>
        <authorList>
            <person name="Smit S."/>
            <person name="Derks M.F."/>
            <person name="Bervoets S."/>
            <person name="Fahal A."/>
            <person name="van Leeuwen W."/>
            <person name="van Belkum A."/>
            <person name="van de Sande W.W."/>
        </authorList>
    </citation>
    <scope>NUCLEOTIDE SEQUENCE [LARGE SCALE GENOMIC DNA]</scope>
    <source>
        <strain evidence="16">mm55</strain>
    </source>
</reference>
<dbReference type="Pfam" id="PF22617">
    <property type="entry name" value="HCS_D2"/>
    <property type="match status" value="1"/>
</dbReference>
<evidence type="ECO:0000256" key="8">
    <source>
        <dbReference type="ARBA" id="ARBA00022723"/>
    </source>
</evidence>
<accession>A0A175W3F7</accession>